<evidence type="ECO:0000256" key="1">
    <source>
        <dbReference type="SAM" id="MobiDB-lite"/>
    </source>
</evidence>
<dbReference type="Proteomes" id="UP000217199">
    <property type="component" value="Unassembled WGS sequence"/>
</dbReference>
<keyword evidence="3" id="KW-1185">Reference proteome</keyword>
<comment type="caution">
    <text evidence="2">The sequence shown here is derived from an EMBL/GenBank/DDBJ whole genome shotgun (WGS) entry which is preliminary data.</text>
</comment>
<dbReference type="EMBL" id="NBII01000004">
    <property type="protein sequence ID" value="PAV19634.1"/>
    <property type="molecule type" value="Genomic_DNA"/>
</dbReference>
<proteinExistence type="predicted"/>
<sequence length="262" mass="29527">MQNPNNSLTSALRDTAVRWMGAQHSSLAATERQGSRPPPYHTQEINQSTTSLVATMFDSQDTRSSTTSIISHETNLEAIPAPPANSLNENENRNESAERSTPTHQGRREKIRFAPGLDFLDTKDRENIRYGATTIALEGGRNIYLSNYIIQTDPPLLGMDLGFAPAPLVHVSFFTRTFFFVLHSLLSFGKGAEVISINYKVRVYPRSRTRGLAFQPNLYELIFEHLAYLFIFLKSNGHRIREFKVPALPPYELIGLRSEDQA</sequence>
<protein>
    <submittedName>
        <fullName evidence="2">Uncharacterized protein</fullName>
    </submittedName>
</protein>
<gene>
    <name evidence="2" type="ORF">PNOK_0456800</name>
</gene>
<reference evidence="2 3" key="1">
    <citation type="journal article" date="2017" name="Mol. Ecol.">
        <title>Comparative and population genomic landscape of Phellinus noxius: A hypervariable fungus causing root rot in trees.</title>
        <authorList>
            <person name="Chung C.L."/>
            <person name="Lee T.J."/>
            <person name="Akiba M."/>
            <person name="Lee H.H."/>
            <person name="Kuo T.H."/>
            <person name="Liu D."/>
            <person name="Ke H.M."/>
            <person name="Yokoi T."/>
            <person name="Roa M.B."/>
            <person name="Lu M.J."/>
            <person name="Chang Y.Y."/>
            <person name="Ann P.J."/>
            <person name="Tsai J.N."/>
            <person name="Chen C.Y."/>
            <person name="Tzean S.S."/>
            <person name="Ota Y."/>
            <person name="Hattori T."/>
            <person name="Sahashi N."/>
            <person name="Liou R.F."/>
            <person name="Kikuchi T."/>
            <person name="Tsai I.J."/>
        </authorList>
    </citation>
    <scope>NUCLEOTIDE SEQUENCE [LARGE SCALE GENOMIC DNA]</scope>
    <source>
        <strain evidence="2 3">FFPRI411160</strain>
    </source>
</reference>
<feature type="region of interest" description="Disordered" evidence="1">
    <location>
        <begin position="72"/>
        <end position="108"/>
    </location>
</feature>
<accession>A0A286UJI5</accession>
<dbReference type="AlphaFoldDB" id="A0A286UJI5"/>
<organism evidence="2 3">
    <name type="scientific">Pyrrhoderma noxium</name>
    <dbReference type="NCBI Taxonomy" id="2282107"/>
    <lineage>
        <taxon>Eukaryota</taxon>
        <taxon>Fungi</taxon>
        <taxon>Dikarya</taxon>
        <taxon>Basidiomycota</taxon>
        <taxon>Agaricomycotina</taxon>
        <taxon>Agaricomycetes</taxon>
        <taxon>Hymenochaetales</taxon>
        <taxon>Hymenochaetaceae</taxon>
        <taxon>Pyrrhoderma</taxon>
    </lineage>
</organism>
<evidence type="ECO:0000313" key="3">
    <source>
        <dbReference type="Proteomes" id="UP000217199"/>
    </source>
</evidence>
<name>A0A286UJI5_9AGAM</name>
<dbReference type="InParanoid" id="A0A286UJI5"/>
<evidence type="ECO:0000313" key="2">
    <source>
        <dbReference type="EMBL" id="PAV19634.1"/>
    </source>
</evidence>